<gene>
    <name evidence="1" type="ORF">METZ01_LOCUS26441</name>
</gene>
<protein>
    <submittedName>
        <fullName evidence="1">Uncharacterized protein</fullName>
    </submittedName>
</protein>
<sequence length="31" mass="3363">MAAAATGNLTIIQQRQNAPPEFIKAYNGPEF</sequence>
<organism evidence="1">
    <name type="scientific">marine metagenome</name>
    <dbReference type="NCBI Taxonomy" id="408172"/>
    <lineage>
        <taxon>unclassified sequences</taxon>
        <taxon>metagenomes</taxon>
        <taxon>ecological metagenomes</taxon>
    </lineage>
</organism>
<evidence type="ECO:0000313" key="1">
    <source>
        <dbReference type="EMBL" id="SUZ73587.1"/>
    </source>
</evidence>
<dbReference type="AlphaFoldDB" id="A0A381Q684"/>
<name>A0A381Q684_9ZZZZ</name>
<dbReference type="EMBL" id="UINC01001183">
    <property type="protein sequence ID" value="SUZ73587.1"/>
    <property type="molecule type" value="Genomic_DNA"/>
</dbReference>
<accession>A0A381Q684</accession>
<proteinExistence type="predicted"/>
<reference evidence="1" key="1">
    <citation type="submission" date="2018-05" db="EMBL/GenBank/DDBJ databases">
        <authorList>
            <person name="Lanie J.A."/>
            <person name="Ng W.-L."/>
            <person name="Kazmierczak K.M."/>
            <person name="Andrzejewski T.M."/>
            <person name="Davidsen T.M."/>
            <person name="Wayne K.J."/>
            <person name="Tettelin H."/>
            <person name="Glass J.I."/>
            <person name="Rusch D."/>
            <person name="Podicherti R."/>
            <person name="Tsui H.-C.T."/>
            <person name="Winkler M.E."/>
        </authorList>
    </citation>
    <scope>NUCLEOTIDE SEQUENCE</scope>
</reference>